<organism evidence="2 3">
    <name type="scientific">Mycobacterium alsense</name>
    <dbReference type="NCBI Taxonomy" id="324058"/>
    <lineage>
        <taxon>Bacteria</taxon>
        <taxon>Bacillati</taxon>
        <taxon>Actinomycetota</taxon>
        <taxon>Actinomycetes</taxon>
        <taxon>Mycobacteriales</taxon>
        <taxon>Mycobacteriaceae</taxon>
        <taxon>Mycobacterium</taxon>
    </lineage>
</organism>
<protein>
    <recommendedName>
        <fullName evidence="4">Transmembrane protein</fullName>
    </recommendedName>
</protein>
<dbReference type="InterPro" id="IPR039708">
    <property type="entry name" value="MT1774/Rv1733c-like"/>
</dbReference>
<comment type="caution">
    <text evidence="2">The sequence shown here is derived from an EMBL/GenBank/DDBJ whole genome shotgun (WGS) entry which is preliminary data.</text>
</comment>
<sequence>MTSPRPKHAAMETFTVPLPRRPFRRLFGRSPLIRASDRVEALVLVLAVAVSLLTVPIAAAVGTATYDARSRVYAEQAQNRHAVIATVTGSAGRENPQSSTVMVPAQWYAAGVEHTGDVLAQRGARVGDEIEIWVDGEGSPIGRPAMTALDEAVSSAMAIWCAVTLSAVAVYAGARVALDRRRYDQWQRGFDRLIARP</sequence>
<dbReference type="PANTHER" id="PTHR42305:SF1">
    <property type="entry name" value="MEMBRANE PROTEIN RV1733C-RELATED"/>
    <property type="match status" value="1"/>
</dbReference>
<feature type="transmembrane region" description="Helical" evidence="1">
    <location>
        <begin position="157"/>
        <end position="178"/>
    </location>
</feature>
<keyword evidence="1" id="KW-0812">Transmembrane</keyword>
<evidence type="ECO:0008006" key="4">
    <source>
        <dbReference type="Google" id="ProtNLM"/>
    </source>
</evidence>
<gene>
    <name evidence="2" type="ORF">A5672_14600</name>
</gene>
<dbReference type="EMBL" id="LZIT01000120">
    <property type="protein sequence ID" value="OBG39797.1"/>
    <property type="molecule type" value="Genomic_DNA"/>
</dbReference>
<proteinExistence type="predicted"/>
<reference evidence="2 3" key="1">
    <citation type="submission" date="2016-06" db="EMBL/GenBank/DDBJ databases">
        <authorList>
            <person name="Sutton G."/>
            <person name="Brinkac L."/>
            <person name="Sanka R."/>
            <person name="Adams M."/>
            <person name="Lau E."/>
            <person name="Sam S."/>
            <person name="Sreng N."/>
            <person name="Him V."/>
            <person name="Kerleguer A."/>
            <person name="Cheng S."/>
        </authorList>
    </citation>
    <scope>NUCLEOTIDE SEQUENCE [LARGE SCALE GENOMIC DNA]</scope>
    <source>
        <strain evidence="2 3">E2978</strain>
    </source>
</reference>
<evidence type="ECO:0000313" key="3">
    <source>
        <dbReference type="Proteomes" id="UP000092086"/>
    </source>
</evidence>
<feature type="transmembrane region" description="Helical" evidence="1">
    <location>
        <begin position="39"/>
        <end position="61"/>
    </location>
</feature>
<name>A0ABD6P5A2_9MYCO</name>
<keyword evidence="1" id="KW-0472">Membrane</keyword>
<keyword evidence="1" id="KW-1133">Transmembrane helix</keyword>
<dbReference type="RefSeq" id="WP_068208634.1">
    <property type="nucleotide sequence ID" value="NZ_LZIT01000120.1"/>
</dbReference>
<dbReference type="Proteomes" id="UP000092086">
    <property type="component" value="Unassembled WGS sequence"/>
</dbReference>
<dbReference type="PANTHER" id="PTHR42305">
    <property type="entry name" value="MEMBRANE PROTEIN RV1733C-RELATED"/>
    <property type="match status" value="1"/>
</dbReference>
<accession>A0ABD6P5A2</accession>
<evidence type="ECO:0000256" key="1">
    <source>
        <dbReference type="SAM" id="Phobius"/>
    </source>
</evidence>
<dbReference type="AlphaFoldDB" id="A0ABD6P5A2"/>
<evidence type="ECO:0000313" key="2">
    <source>
        <dbReference type="EMBL" id="OBG39797.1"/>
    </source>
</evidence>